<dbReference type="FunFam" id="1.10.3470.10:FF:000004">
    <property type="entry name" value="Iron compound ABC transporter, permease"/>
    <property type="match status" value="1"/>
</dbReference>
<evidence type="ECO:0000256" key="10">
    <source>
        <dbReference type="SAM" id="Phobius"/>
    </source>
</evidence>
<dbReference type="AlphaFoldDB" id="A0A917FPK6"/>
<gene>
    <name evidence="11" type="primary">yclO</name>
    <name evidence="11" type="ORF">GCM10010916_07890</name>
</gene>
<dbReference type="GO" id="GO:0033214">
    <property type="term" value="P:siderophore-iron import into cell"/>
    <property type="evidence" value="ECO:0007669"/>
    <property type="project" value="TreeGrafter"/>
</dbReference>
<evidence type="ECO:0000256" key="3">
    <source>
        <dbReference type="ARBA" id="ARBA00022448"/>
    </source>
</evidence>
<dbReference type="Gene3D" id="1.10.3470.10">
    <property type="entry name" value="ABC transporter involved in vitamin B12 uptake, BtuC"/>
    <property type="match status" value="1"/>
</dbReference>
<evidence type="ECO:0000313" key="12">
    <source>
        <dbReference type="Proteomes" id="UP000644756"/>
    </source>
</evidence>
<keyword evidence="8" id="KW-0408">Iron</keyword>
<keyword evidence="3" id="KW-0813">Transport</keyword>
<comment type="caution">
    <text evidence="11">The sequence shown here is derived from an EMBL/GenBank/DDBJ whole genome shotgun (WGS) entry which is preliminary data.</text>
</comment>
<reference evidence="11" key="2">
    <citation type="submission" date="2020-09" db="EMBL/GenBank/DDBJ databases">
        <authorList>
            <person name="Sun Q."/>
            <person name="Zhou Y."/>
        </authorList>
    </citation>
    <scope>NUCLEOTIDE SEQUENCE</scope>
    <source>
        <strain evidence="11">CGMCC 1.12987</strain>
    </source>
</reference>
<dbReference type="GO" id="GO:0022857">
    <property type="term" value="F:transmembrane transporter activity"/>
    <property type="evidence" value="ECO:0007669"/>
    <property type="project" value="InterPro"/>
</dbReference>
<name>A0A917FPK6_9BACL</name>
<keyword evidence="4" id="KW-1003">Cell membrane</keyword>
<evidence type="ECO:0000256" key="5">
    <source>
        <dbReference type="ARBA" id="ARBA00022496"/>
    </source>
</evidence>
<feature type="transmembrane region" description="Helical" evidence="10">
    <location>
        <begin position="225"/>
        <end position="253"/>
    </location>
</feature>
<protein>
    <submittedName>
        <fullName evidence="11">ABC transporter permease protein YclO</fullName>
    </submittedName>
</protein>
<sequence length="319" mass="35886">MHRNMIVKITLLALLSFALIAVFLFFQVEGSWDYVIPRRLKKIAAIVLTGGAIAFSTMVFQTITNNRILTPSIIGLDALYLLIQTFVVFVFGSTTLTMMHKNLHFLLTVGLMVLFAGVLYKVMFKREGQNIYFLLLVGIIFGTLFGSMSTFMQVLIDPNEFLIVQDRMFASFNNVNTDLLMISVIIMALIAAYVMRFMKYLDVLSLGKEHAVNLGVPYDYVVKRLLIVIAILMSVSTALVGPITFLGLLVANVAHELMRTYRHRILIPGSILISIAALVGGQFIVERVFTFSTTISVIINFIGGVYFIYLLLRENKKVW</sequence>
<reference evidence="11" key="1">
    <citation type="journal article" date="2014" name="Int. J. Syst. Evol. Microbiol.">
        <title>Complete genome sequence of Corynebacterium casei LMG S-19264T (=DSM 44701T), isolated from a smear-ripened cheese.</title>
        <authorList>
            <consortium name="US DOE Joint Genome Institute (JGI-PGF)"/>
            <person name="Walter F."/>
            <person name="Albersmeier A."/>
            <person name="Kalinowski J."/>
            <person name="Ruckert C."/>
        </authorList>
    </citation>
    <scope>NUCLEOTIDE SEQUENCE</scope>
    <source>
        <strain evidence="11">CGMCC 1.12987</strain>
    </source>
</reference>
<dbReference type="CDD" id="cd06550">
    <property type="entry name" value="TM_ABC_iron-siderophores_like"/>
    <property type="match status" value="1"/>
</dbReference>
<dbReference type="GO" id="GO:0005886">
    <property type="term" value="C:plasma membrane"/>
    <property type="evidence" value="ECO:0007669"/>
    <property type="project" value="UniProtKB-SubCell"/>
</dbReference>
<accession>A0A917FPK6</accession>
<evidence type="ECO:0000313" key="11">
    <source>
        <dbReference type="EMBL" id="GGF92949.1"/>
    </source>
</evidence>
<keyword evidence="12" id="KW-1185">Reference proteome</keyword>
<evidence type="ECO:0000256" key="7">
    <source>
        <dbReference type="ARBA" id="ARBA00022989"/>
    </source>
</evidence>
<keyword evidence="9 10" id="KW-0472">Membrane</keyword>
<keyword evidence="5" id="KW-0410">Iron transport</keyword>
<evidence type="ECO:0000256" key="2">
    <source>
        <dbReference type="ARBA" id="ARBA00007935"/>
    </source>
</evidence>
<organism evidence="11 12">
    <name type="scientific">Paenibacillus abyssi</name>
    <dbReference type="NCBI Taxonomy" id="1340531"/>
    <lineage>
        <taxon>Bacteria</taxon>
        <taxon>Bacillati</taxon>
        <taxon>Bacillota</taxon>
        <taxon>Bacilli</taxon>
        <taxon>Bacillales</taxon>
        <taxon>Paenibacillaceae</taxon>
        <taxon>Paenibacillus</taxon>
    </lineage>
</organism>
<evidence type="ECO:0000256" key="4">
    <source>
        <dbReference type="ARBA" id="ARBA00022475"/>
    </source>
</evidence>
<dbReference type="InterPro" id="IPR037294">
    <property type="entry name" value="ABC_BtuC-like"/>
</dbReference>
<feature type="transmembrane region" description="Helical" evidence="10">
    <location>
        <begin position="72"/>
        <end position="91"/>
    </location>
</feature>
<evidence type="ECO:0000256" key="6">
    <source>
        <dbReference type="ARBA" id="ARBA00022692"/>
    </source>
</evidence>
<dbReference type="PANTHER" id="PTHR30472">
    <property type="entry name" value="FERRIC ENTEROBACTIN TRANSPORT SYSTEM PERMEASE PROTEIN"/>
    <property type="match status" value="1"/>
</dbReference>
<keyword evidence="6 10" id="KW-0812">Transmembrane</keyword>
<keyword evidence="5" id="KW-0406">Ion transport</keyword>
<evidence type="ECO:0000256" key="1">
    <source>
        <dbReference type="ARBA" id="ARBA00004651"/>
    </source>
</evidence>
<dbReference type="Pfam" id="PF01032">
    <property type="entry name" value="FecCD"/>
    <property type="match status" value="1"/>
</dbReference>
<feature type="transmembrane region" description="Helical" evidence="10">
    <location>
        <begin position="103"/>
        <end position="120"/>
    </location>
</feature>
<comment type="subcellular location">
    <subcellularLocation>
        <location evidence="1">Cell membrane</location>
        <topology evidence="1">Multi-pass membrane protein</topology>
    </subcellularLocation>
</comment>
<comment type="similarity">
    <text evidence="2">Belongs to the binding-protein-dependent transport system permease family. FecCD subfamily.</text>
</comment>
<keyword evidence="7 10" id="KW-1133">Transmembrane helix</keyword>
<evidence type="ECO:0000256" key="8">
    <source>
        <dbReference type="ARBA" id="ARBA00023004"/>
    </source>
</evidence>
<dbReference type="SUPFAM" id="SSF81345">
    <property type="entry name" value="ABC transporter involved in vitamin B12 uptake, BtuC"/>
    <property type="match status" value="1"/>
</dbReference>
<proteinExistence type="inferred from homology"/>
<feature type="transmembrane region" description="Helical" evidence="10">
    <location>
        <begin position="40"/>
        <end position="60"/>
    </location>
</feature>
<feature type="transmembrane region" description="Helical" evidence="10">
    <location>
        <begin position="265"/>
        <end position="285"/>
    </location>
</feature>
<dbReference type="EMBL" id="BMGR01000002">
    <property type="protein sequence ID" value="GGF92949.1"/>
    <property type="molecule type" value="Genomic_DNA"/>
</dbReference>
<evidence type="ECO:0000256" key="9">
    <source>
        <dbReference type="ARBA" id="ARBA00023136"/>
    </source>
</evidence>
<dbReference type="InterPro" id="IPR000522">
    <property type="entry name" value="ABC_transptr_permease_BtuC"/>
</dbReference>
<feature type="transmembrane region" description="Helical" evidence="10">
    <location>
        <begin position="132"/>
        <end position="156"/>
    </location>
</feature>
<feature type="transmembrane region" description="Helical" evidence="10">
    <location>
        <begin position="6"/>
        <end position="28"/>
    </location>
</feature>
<dbReference type="Proteomes" id="UP000644756">
    <property type="component" value="Unassembled WGS sequence"/>
</dbReference>
<dbReference type="PANTHER" id="PTHR30472:SF19">
    <property type="entry name" value="PETROBACTIN IMPORT SYSTEM PERMEASE PROTEIN YCLO"/>
    <property type="match status" value="1"/>
</dbReference>
<feature type="transmembrane region" description="Helical" evidence="10">
    <location>
        <begin position="291"/>
        <end position="312"/>
    </location>
</feature>
<feature type="transmembrane region" description="Helical" evidence="10">
    <location>
        <begin position="177"/>
        <end position="195"/>
    </location>
</feature>